<keyword evidence="1" id="KW-0732">Signal</keyword>
<gene>
    <name evidence="2" type="ORF">SAMN04488051_101420</name>
</gene>
<evidence type="ECO:0000313" key="3">
    <source>
        <dbReference type="Proteomes" id="UP000198773"/>
    </source>
</evidence>
<sequence>MNNLVMCVFFALLALPVQAGSRVLATGGATTIEGSAGGGIVPWAVINGYGSDDEWSVQAFGSRVGVDDFTLHSAGVGLSFDNRWELSYARQQFKLDTIGGQLRQDIVGVKYRLAGQLLYTSLPQISLGLQYKRHLDFELPSLVGAHSRSGVDLYLAASKVWLDAIAGRNLLLNGTIRATQANQTGLLGFGNADQQRHQLMFEGSAALLLTHHLAVGVEFRQKPNRLAFADEQHWRDVFVAWFVNPNLSVTAAYVDLGDIAGLPSQQGWYLSLEGSW</sequence>
<dbReference type="EMBL" id="FNRM01000001">
    <property type="protein sequence ID" value="SEA03489.1"/>
    <property type="molecule type" value="Genomic_DNA"/>
</dbReference>
<accession>A0A1H3XVK6</accession>
<proteinExistence type="predicted"/>
<dbReference type="AlphaFoldDB" id="A0A1H3XVK6"/>
<feature type="signal peptide" evidence="1">
    <location>
        <begin position="1"/>
        <end position="19"/>
    </location>
</feature>
<dbReference type="InterPro" id="IPR021393">
    <property type="entry name" value="DUF3034"/>
</dbReference>
<evidence type="ECO:0000313" key="2">
    <source>
        <dbReference type="EMBL" id="SEA03489.1"/>
    </source>
</evidence>
<evidence type="ECO:0008006" key="4">
    <source>
        <dbReference type="Google" id="ProtNLM"/>
    </source>
</evidence>
<reference evidence="2 3" key="1">
    <citation type="submission" date="2016-10" db="EMBL/GenBank/DDBJ databases">
        <authorList>
            <person name="de Groot N.N."/>
        </authorList>
    </citation>
    <scope>NUCLEOTIDE SEQUENCE [LARGE SCALE GENOMIC DNA]</scope>
    <source>
        <strain evidence="2 3">CGMCC 1.3430</strain>
    </source>
</reference>
<name>A0A1H3XVK6_ALKAM</name>
<evidence type="ECO:0000256" key="1">
    <source>
        <dbReference type="SAM" id="SignalP"/>
    </source>
</evidence>
<dbReference type="RefSeq" id="WP_091338706.1">
    <property type="nucleotide sequence ID" value="NZ_FNRM01000001.1"/>
</dbReference>
<keyword evidence="3" id="KW-1185">Reference proteome</keyword>
<dbReference type="Pfam" id="PF11231">
    <property type="entry name" value="DUF3034"/>
    <property type="match status" value="1"/>
</dbReference>
<dbReference type="OrthoDB" id="9126735at2"/>
<feature type="chain" id="PRO_5011530262" description="DUF3034 family protein" evidence="1">
    <location>
        <begin position="20"/>
        <end position="276"/>
    </location>
</feature>
<dbReference type="STRING" id="152573.SAMN04488051_101420"/>
<protein>
    <recommendedName>
        <fullName evidence="4">DUF3034 family protein</fullName>
    </recommendedName>
</protein>
<dbReference type="Proteomes" id="UP000198773">
    <property type="component" value="Unassembled WGS sequence"/>
</dbReference>
<organism evidence="2 3">
    <name type="scientific">Alkalimonas amylolytica</name>
    <dbReference type="NCBI Taxonomy" id="152573"/>
    <lineage>
        <taxon>Bacteria</taxon>
        <taxon>Pseudomonadati</taxon>
        <taxon>Pseudomonadota</taxon>
        <taxon>Gammaproteobacteria</taxon>
        <taxon>Alkalimonas</taxon>
    </lineage>
</organism>